<dbReference type="PANTHER" id="PTHR12802:SF146">
    <property type="entry name" value="PROTEIN REVEILLE 3"/>
    <property type="match status" value="1"/>
</dbReference>
<evidence type="ECO:0000256" key="2">
    <source>
        <dbReference type="SAM" id="MobiDB-lite"/>
    </source>
</evidence>
<proteinExistence type="predicted"/>
<accession>A0A835AVE2</accession>
<feature type="compositionally biased region" description="Low complexity" evidence="2">
    <location>
        <begin position="16"/>
        <end position="36"/>
    </location>
</feature>
<dbReference type="AlphaFoldDB" id="A0A835AVE2"/>
<reference evidence="3" key="1">
    <citation type="submission" date="2020-07" db="EMBL/GenBank/DDBJ databases">
        <title>Genome sequence and genetic diversity analysis of an under-domesticated orphan crop, white fonio (Digitaria exilis).</title>
        <authorList>
            <person name="Bennetzen J.L."/>
            <person name="Chen S."/>
            <person name="Ma X."/>
            <person name="Wang X."/>
            <person name="Yssel A.E.J."/>
            <person name="Chaluvadi S.R."/>
            <person name="Johnson M."/>
            <person name="Gangashetty P."/>
            <person name="Hamidou F."/>
            <person name="Sanogo M.D."/>
            <person name="Zwaenepoel A."/>
            <person name="Wallace J."/>
            <person name="Van De Peer Y."/>
            <person name="Van Deynze A."/>
        </authorList>
    </citation>
    <scope>NUCLEOTIDE SEQUENCE</scope>
    <source>
        <tissue evidence="3">Leaves</tissue>
    </source>
</reference>
<evidence type="ECO:0000256" key="1">
    <source>
        <dbReference type="ARBA" id="ARBA00023242"/>
    </source>
</evidence>
<dbReference type="PANTHER" id="PTHR12802">
    <property type="entry name" value="SWI/SNF COMPLEX-RELATED"/>
    <property type="match status" value="1"/>
</dbReference>
<comment type="caution">
    <text evidence="3">The sequence shown here is derived from an EMBL/GenBank/DDBJ whole genome shotgun (WGS) entry which is preliminary data.</text>
</comment>
<keyword evidence="1" id="KW-0539">Nucleus</keyword>
<evidence type="ECO:0000313" key="4">
    <source>
        <dbReference type="Proteomes" id="UP000636709"/>
    </source>
</evidence>
<evidence type="ECO:0000313" key="3">
    <source>
        <dbReference type="EMBL" id="KAF8677012.1"/>
    </source>
</evidence>
<feature type="region of interest" description="Disordered" evidence="2">
    <location>
        <begin position="157"/>
        <end position="201"/>
    </location>
</feature>
<organism evidence="3 4">
    <name type="scientific">Digitaria exilis</name>
    <dbReference type="NCBI Taxonomy" id="1010633"/>
    <lineage>
        <taxon>Eukaryota</taxon>
        <taxon>Viridiplantae</taxon>
        <taxon>Streptophyta</taxon>
        <taxon>Embryophyta</taxon>
        <taxon>Tracheophyta</taxon>
        <taxon>Spermatophyta</taxon>
        <taxon>Magnoliopsida</taxon>
        <taxon>Liliopsida</taxon>
        <taxon>Poales</taxon>
        <taxon>Poaceae</taxon>
        <taxon>PACMAD clade</taxon>
        <taxon>Panicoideae</taxon>
        <taxon>Panicodae</taxon>
        <taxon>Paniceae</taxon>
        <taxon>Anthephorinae</taxon>
        <taxon>Digitaria</taxon>
    </lineage>
</organism>
<dbReference type="EMBL" id="JACEFO010002150">
    <property type="protein sequence ID" value="KAF8677012.1"/>
    <property type="molecule type" value="Genomic_DNA"/>
</dbReference>
<gene>
    <name evidence="3" type="ORF">HU200_046468</name>
</gene>
<dbReference type="OrthoDB" id="118550at2759"/>
<protein>
    <submittedName>
        <fullName evidence="3">Uncharacterized protein</fullName>
    </submittedName>
</protein>
<dbReference type="Proteomes" id="UP000636709">
    <property type="component" value="Unassembled WGS sequence"/>
</dbReference>
<keyword evidence="4" id="KW-1185">Reference proteome</keyword>
<sequence length="318" mass="35221">MERSAPPQTSLAVPNLSRRVAPSPSRRRIPSASILPLHRRRVPSASSPPPTQPRSGPLRLHPLPRFAARLSPRERWTADEHDRFLHALVLFGRVWKRIEAFVVLVTSTQPRPEALPKVSELGLPTPAPHPRRAAVVTDAVTPSDETLIRDVFSHREALGHHDARPPPQRPRPPRCRPPGKNHIKMAPGQNRGRSKPPTADVPVTEYEKERAQRMMRNNQVLQSLGVTQLASFLNSCSNGKSKRVACEDSDSLYERADDDEANEHGVVDKVVLSTSLCCQVLLFSYEISDYDLGHAQLLIFFGPASIALGLGIDSLLAI</sequence>
<feature type="region of interest" description="Disordered" evidence="2">
    <location>
        <begin position="1"/>
        <end position="62"/>
    </location>
</feature>
<feature type="compositionally biased region" description="Basic residues" evidence="2">
    <location>
        <begin position="171"/>
        <end position="183"/>
    </location>
</feature>
<feature type="compositionally biased region" description="Polar residues" evidence="2">
    <location>
        <begin position="1"/>
        <end position="12"/>
    </location>
</feature>
<dbReference type="Gene3D" id="1.10.10.60">
    <property type="entry name" value="Homeodomain-like"/>
    <property type="match status" value="1"/>
</dbReference>
<name>A0A835AVE2_9POAL</name>